<name>A0A6G1L6U3_9PEZI</name>
<proteinExistence type="predicted"/>
<organism evidence="3 4">
    <name type="scientific">Teratosphaeria nubilosa</name>
    <dbReference type="NCBI Taxonomy" id="161662"/>
    <lineage>
        <taxon>Eukaryota</taxon>
        <taxon>Fungi</taxon>
        <taxon>Dikarya</taxon>
        <taxon>Ascomycota</taxon>
        <taxon>Pezizomycotina</taxon>
        <taxon>Dothideomycetes</taxon>
        <taxon>Dothideomycetidae</taxon>
        <taxon>Mycosphaerellales</taxon>
        <taxon>Teratosphaeriaceae</taxon>
        <taxon>Teratosphaeria</taxon>
    </lineage>
</organism>
<protein>
    <recommendedName>
        <fullName evidence="2">DUF2293 domain-containing protein</fullName>
    </recommendedName>
</protein>
<dbReference type="EMBL" id="ML995849">
    <property type="protein sequence ID" value="KAF2767964.1"/>
    <property type="molecule type" value="Genomic_DNA"/>
</dbReference>
<feature type="compositionally biased region" description="Polar residues" evidence="1">
    <location>
        <begin position="374"/>
        <end position="383"/>
    </location>
</feature>
<feature type="region of interest" description="Disordered" evidence="1">
    <location>
        <begin position="1"/>
        <end position="34"/>
    </location>
</feature>
<reference evidence="3" key="1">
    <citation type="journal article" date="2020" name="Stud. Mycol.">
        <title>101 Dothideomycetes genomes: a test case for predicting lifestyles and emergence of pathogens.</title>
        <authorList>
            <person name="Haridas S."/>
            <person name="Albert R."/>
            <person name="Binder M."/>
            <person name="Bloem J."/>
            <person name="Labutti K."/>
            <person name="Salamov A."/>
            <person name="Andreopoulos B."/>
            <person name="Baker S."/>
            <person name="Barry K."/>
            <person name="Bills G."/>
            <person name="Bluhm B."/>
            <person name="Cannon C."/>
            <person name="Castanera R."/>
            <person name="Culley D."/>
            <person name="Daum C."/>
            <person name="Ezra D."/>
            <person name="Gonzalez J."/>
            <person name="Henrissat B."/>
            <person name="Kuo A."/>
            <person name="Liang C."/>
            <person name="Lipzen A."/>
            <person name="Lutzoni F."/>
            <person name="Magnuson J."/>
            <person name="Mondo S."/>
            <person name="Nolan M."/>
            <person name="Ohm R."/>
            <person name="Pangilinan J."/>
            <person name="Park H.-J."/>
            <person name="Ramirez L."/>
            <person name="Alfaro M."/>
            <person name="Sun H."/>
            <person name="Tritt A."/>
            <person name="Yoshinaga Y."/>
            <person name="Zwiers L.-H."/>
            <person name="Turgeon B."/>
            <person name="Goodwin S."/>
            <person name="Spatafora J."/>
            <person name="Crous P."/>
            <person name="Grigoriev I."/>
        </authorList>
    </citation>
    <scope>NUCLEOTIDE SEQUENCE</scope>
    <source>
        <strain evidence="3">CBS 116005</strain>
    </source>
</reference>
<dbReference type="OrthoDB" id="5288828at2759"/>
<dbReference type="AlphaFoldDB" id="A0A6G1L6U3"/>
<feature type="region of interest" description="Disordered" evidence="1">
    <location>
        <begin position="355"/>
        <end position="396"/>
    </location>
</feature>
<dbReference type="Pfam" id="PF10056">
    <property type="entry name" value="DUF2293"/>
    <property type="match status" value="1"/>
</dbReference>
<feature type="compositionally biased region" description="Polar residues" evidence="1">
    <location>
        <begin position="1"/>
        <end position="19"/>
    </location>
</feature>
<sequence length="471" mass="53130">MAPHTKASSGRVSRATSQARDIVKRRDKPYKTEQQTVFAKKRKLDLHTSYHQAPPGYIFVPVGTPELSERCKELSRQRGLPVNVVNAQPSSKHAANPDKVSHHVHRIGYHFKVQVVEDACQQLGYIPYQNKYIKESALVEQRKQEALTRTLAQYGITDPTLALTRRESLEEVRASIKELFPRIPEKDATEIIEHSWEEGTDRVGNIMDLSLPRRVQLAVIARIRHTHTDYDRLLRAFEWTQARAMVEPECLKKLIEWRGENDAEDDETLEEIVRETIVIDDDDDVVSKADDEDSGNVSDTSIEITHHVINVDDFGVESTDEKAQSYAQRVLPRRRNVQQRNNIAKQKIEAAKQRLRTAGSSASKPISIDVDQPRSAQPASSAHGTPHSATYVPGTIQPYPDQCGRYPERIIGRDGHVYRLPICTTAARSVQAFRSESSSSELAVARPCSFPSKHRAVAPFGWAVERTSACH</sequence>
<evidence type="ECO:0000313" key="4">
    <source>
        <dbReference type="Proteomes" id="UP000799436"/>
    </source>
</evidence>
<keyword evidence="4" id="KW-1185">Reference proteome</keyword>
<dbReference type="PANTHER" id="PTHR38113:SF1">
    <property type="entry name" value="DUF2293 DOMAIN-CONTAINING PROTEIN"/>
    <property type="match status" value="1"/>
</dbReference>
<dbReference type="InterPro" id="IPR018744">
    <property type="entry name" value="DUF2293"/>
</dbReference>
<evidence type="ECO:0000256" key="1">
    <source>
        <dbReference type="SAM" id="MobiDB-lite"/>
    </source>
</evidence>
<gene>
    <name evidence="3" type="ORF">EJ03DRAFT_137463</name>
</gene>
<dbReference type="PANTHER" id="PTHR38113">
    <property type="match status" value="1"/>
</dbReference>
<evidence type="ECO:0000259" key="2">
    <source>
        <dbReference type="Pfam" id="PF10056"/>
    </source>
</evidence>
<dbReference type="Proteomes" id="UP000799436">
    <property type="component" value="Unassembled WGS sequence"/>
</dbReference>
<feature type="domain" description="DUF2293" evidence="2">
    <location>
        <begin position="176"/>
        <end position="258"/>
    </location>
</feature>
<accession>A0A6G1L6U3</accession>
<evidence type="ECO:0000313" key="3">
    <source>
        <dbReference type="EMBL" id="KAF2767964.1"/>
    </source>
</evidence>